<evidence type="ECO:0000259" key="5">
    <source>
        <dbReference type="Pfam" id="PF04542"/>
    </source>
</evidence>
<dbReference type="Proteomes" id="UP000284562">
    <property type="component" value="Unassembled WGS sequence"/>
</dbReference>
<dbReference type="EMBL" id="QRNN01000072">
    <property type="protein sequence ID" value="RHK46451.1"/>
    <property type="molecule type" value="Genomic_DNA"/>
</dbReference>
<comment type="caution">
    <text evidence="9">The sequence shown here is derived from an EMBL/GenBank/DDBJ whole genome shotgun (WGS) entry which is preliminary data.</text>
</comment>
<gene>
    <name evidence="12" type="ORF">DW064_13235</name>
    <name evidence="11" type="ORF">F7D42_11795</name>
    <name evidence="10" type="ORF">F7D62_10080</name>
    <name evidence="9" type="ORF">F7D97_14405</name>
    <name evidence="8" type="ORF">ONS98_04760</name>
    <name evidence="7" type="ORF">ONT01_01005</name>
</gene>
<proteinExistence type="inferred from homology"/>
<dbReference type="EMBL" id="JAPDVD010000001">
    <property type="protein sequence ID" value="MCW4136370.1"/>
    <property type="molecule type" value="Genomic_DNA"/>
</dbReference>
<dbReference type="Proteomes" id="UP000406735">
    <property type="component" value="Unassembled WGS sequence"/>
</dbReference>
<dbReference type="EMBL" id="JAPDUM010000001">
    <property type="protein sequence ID" value="MCW4164547.1"/>
    <property type="molecule type" value="Genomic_DNA"/>
</dbReference>
<evidence type="ECO:0000259" key="6">
    <source>
        <dbReference type="Pfam" id="PF08281"/>
    </source>
</evidence>
<dbReference type="InterPro" id="IPR036388">
    <property type="entry name" value="WH-like_DNA-bd_sf"/>
</dbReference>
<dbReference type="Proteomes" id="UP001208620">
    <property type="component" value="Unassembled WGS sequence"/>
</dbReference>
<reference evidence="14 15" key="2">
    <citation type="submission" date="2019-09" db="EMBL/GenBank/DDBJ databases">
        <title>Distinct polysaccharide growth profiles of human intestinal Prevotella copri isolates.</title>
        <authorList>
            <person name="Fehlner-Peach H."/>
            <person name="Magnabosco C."/>
            <person name="Raghavan V."/>
            <person name="Scher J.U."/>
            <person name="Tett A."/>
            <person name="Cox L.M."/>
            <person name="Gottsegen C."/>
            <person name="Watters A."/>
            <person name="Wiltshire- Gordon J.D."/>
            <person name="Segata N."/>
            <person name="Bonneau R."/>
            <person name="Littman D.R."/>
        </authorList>
    </citation>
    <scope>NUCLEOTIDE SEQUENCE [LARGE SCALE GENOMIC DNA]</scope>
    <source>
        <strain evidence="11 14">BVe41219</strain>
        <strain evidence="15">iAK279</strain>
        <strain evidence="10">IAK279</strain>
        <strain evidence="9">IK21513</strain>
        <strain evidence="16">iK21513</strain>
    </source>
</reference>
<dbReference type="InterPro" id="IPR014284">
    <property type="entry name" value="RNA_pol_sigma-70_dom"/>
</dbReference>
<evidence type="ECO:0000313" key="7">
    <source>
        <dbReference type="EMBL" id="MCW4136370.1"/>
    </source>
</evidence>
<evidence type="ECO:0000313" key="9">
    <source>
        <dbReference type="EMBL" id="MQN11083.1"/>
    </source>
</evidence>
<keyword evidence="3" id="KW-0731">Sigma factor</keyword>
<dbReference type="SUPFAM" id="SSF88659">
    <property type="entry name" value="Sigma3 and sigma4 domains of RNA polymerase sigma factors"/>
    <property type="match status" value="1"/>
</dbReference>
<dbReference type="GO" id="GO:0003677">
    <property type="term" value="F:DNA binding"/>
    <property type="evidence" value="ECO:0007669"/>
    <property type="project" value="InterPro"/>
</dbReference>
<dbReference type="InterPro" id="IPR013325">
    <property type="entry name" value="RNA_pol_sigma_r2"/>
</dbReference>
<dbReference type="CDD" id="cd06171">
    <property type="entry name" value="Sigma70_r4"/>
    <property type="match status" value="1"/>
</dbReference>
<dbReference type="EMBL" id="VZCY01000117">
    <property type="protein sequence ID" value="MQN11083.1"/>
    <property type="molecule type" value="Genomic_DNA"/>
</dbReference>
<evidence type="ECO:0000313" key="8">
    <source>
        <dbReference type="EMBL" id="MCW4164547.1"/>
    </source>
</evidence>
<dbReference type="EMBL" id="VZBT01000076">
    <property type="protein sequence ID" value="MQO04448.1"/>
    <property type="molecule type" value="Genomic_DNA"/>
</dbReference>
<dbReference type="Gene3D" id="1.10.1740.10">
    <property type="match status" value="1"/>
</dbReference>
<evidence type="ECO:0000313" key="11">
    <source>
        <dbReference type="EMBL" id="MQO56370.1"/>
    </source>
</evidence>
<dbReference type="PANTHER" id="PTHR43133">
    <property type="entry name" value="RNA POLYMERASE ECF-TYPE SIGMA FACTO"/>
    <property type="match status" value="1"/>
</dbReference>
<dbReference type="Proteomes" id="UP000390763">
    <property type="component" value="Unassembled WGS sequence"/>
</dbReference>
<dbReference type="AlphaFoldDB" id="A0A3R6HWU8"/>
<evidence type="ECO:0000313" key="13">
    <source>
        <dbReference type="Proteomes" id="UP000284562"/>
    </source>
</evidence>
<dbReference type="Proteomes" id="UP000358159">
    <property type="component" value="Unassembled WGS sequence"/>
</dbReference>
<reference evidence="12 13" key="1">
    <citation type="submission" date="2018-08" db="EMBL/GenBank/DDBJ databases">
        <title>A genome reference for cultivated species of the human gut microbiota.</title>
        <authorList>
            <person name="Zou Y."/>
            <person name="Xue W."/>
            <person name="Luo G."/>
        </authorList>
    </citation>
    <scope>NUCLEOTIDE SEQUENCE [LARGE SCALE GENOMIC DNA]</scope>
    <source>
        <strain evidence="12 13">AF43-2</strain>
    </source>
</reference>
<dbReference type="Proteomes" id="UP001209476">
    <property type="component" value="Unassembled WGS sequence"/>
</dbReference>
<feature type="domain" description="RNA polymerase sigma-70 region 2" evidence="5">
    <location>
        <begin position="12"/>
        <end position="78"/>
    </location>
</feature>
<dbReference type="Gene3D" id="1.10.10.10">
    <property type="entry name" value="Winged helix-like DNA-binding domain superfamily/Winged helix DNA-binding domain"/>
    <property type="match status" value="1"/>
</dbReference>
<sequence>MQTVKEESYQAIFRKYYPRMFYYAKRIVGEDAADDVVQEAFLELWNRMDALETDVPQIESYLYKTIYSRGLNYLKRYKKVNTAAIEDINEMRMSCYFSSLGDGEQDMENMELRRKINQAIGELPDKCREIFVLSYLKDMKNSEIALMMNVSVRTVEAHIYKALKSLRARLGIFFVFFVPFL</sequence>
<evidence type="ECO:0000256" key="2">
    <source>
        <dbReference type="ARBA" id="ARBA00023015"/>
    </source>
</evidence>
<dbReference type="EMBL" id="VZAZ01000051">
    <property type="protein sequence ID" value="MQO56370.1"/>
    <property type="molecule type" value="Genomic_DNA"/>
</dbReference>
<evidence type="ECO:0000256" key="3">
    <source>
        <dbReference type="ARBA" id="ARBA00023082"/>
    </source>
</evidence>
<evidence type="ECO:0000313" key="14">
    <source>
        <dbReference type="Proteomes" id="UP000358159"/>
    </source>
</evidence>
<evidence type="ECO:0000313" key="10">
    <source>
        <dbReference type="EMBL" id="MQO04448.1"/>
    </source>
</evidence>
<dbReference type="GO" id="GO:0016987">
    <property type="term" value="F:sigma factor activity"/>
    <property type="evidence" value="ECO:0007669"/>
    <property type="project" value="UniProtKB-KW"/>
</dbReference>
<evidence type="ECO:0000256" key="4">
    <source>
        <dbReference type="ARBA" id="ARBA00023163"/>
    </source>
</evidence>
<evidence type="ECO:0000256" key="1">
    <source>
        <dbReference type="ARBA" id="ARBA00010641"/>
    </source>
</evidence>
<evidence type="ECO:0000313" key="15">
    <source>
        <dbReference type="Proteomes" id="UP000390763"/>
    </source>
</evidence>
<keyword evidence="4" id="KW-0804">Transcription</keyword>
<dbReference type="Pfam" id="PF04542">
    <property type="entry name" value="Sigma70_r2"/>
    <property type="match status" value="1"/>
</dbReference>
<dbReference type="RefSeq" id="WP_119238331.1">
    <property type="nucleotide sequence ID" value="NZ_DAWEAY010000070.1"/>
</dbReference>
<protein>
    <submittedName>
        <fullName evidence="9">RNA polymerase sigma-70 factor</fullName>
    </submittedName>
</protein>
<dbReference type="InterPro" id="IPR013249">
    <property type="entry name" value="RNA_pol_sigma70_r4_t2"/>
</dbReference>
<dbReference type="NCBIfam" id="TIGR02985">
    <property type="entry name" value="Sig70_bacteroi1"/>
    <property type="match status" value="1"/>
</dbReference>
<comment type="similarity">
    <text evidence="1">Belongs to the sigma-70 factor family. ECF subfamily.</text>
</comment>
<dbReference type="GO" id="GO:0006352">
    <property type="term" value="P:DNA-templated transcription initiation"/>
    <property type="evidence" value="ECO:0007669"/>
    <property type="project" value="InterPro"/>
</dbReference>
<dbReference type="Pfam" id="PF08281">
    <property type="entry name" value="Sigma70_r4_2"/>
    <property type="match status" value="1"/>
</dbReference>
<dbReference type="InterPro" id="IPR039425">
    <property type="entry name" value="RNA_pol_sigma-70-like"/>
</dbReference>
<evidence type="ECO:0000313" key="12">
    <source>
        <dbReference type="EMBL" id="RHK46451.1"/>
    </source>
</evidence>
<keyword evidence="2" id="KW-0805">Transcription regulation</keyword>
<dbReference type="NCBIfam" id="TIGR02937">
    <property type="entry name" value="sigma70-ECF"/>
    <property type="match status" value="1"/>
</dbReference>
<accession>A0A3R6HWU8</accession>
<dbReference type="InterPro" id="IPR013324">
    <property type="entry name" value="RNA_pol_sigma_r3/r4-like"/>
</dbReference>
<name>A0A3R6HWU8_9BACT</name>
<evidence type="ECO:0000313" key="16">
    <source>
        <dbReference type="Proteomes" id="UP000406735"/>
    </source>
</evidence>
<dbReference type="PANTHER" id="PTHR43133:SF46">
    <property type="entry name" value="RNA POLYMERASE SIGMA-70 FACTOR ECF SUBFAMILY"/>
    <property type="match status" value="1"/>
</dbReference>
<organism evidence="9 16">
    <name type="scientific">Segatella copri</name>
    <dbReference type="NCBI Taxonomy" id="165179"/>
    <lineage>
        <taxon>Bacteria</taxon>
        <taxon>Pseudomonadati</taxon>
        <taxon>Bacteroidota</taxon>
        <taxon>Bacteroidia</taxon>
        <taxon>Bacteroidales</taxon>
        <taxon>Prevotellaceae</taxon>
        <taxon>Segatella</taxon>
    </lineage>
</organism>
<dbReference type="InterPro" id="IPR014327">
    <property type="entry name" value="RNA_pol_sigma70_bacteroid"/>
</dbReference>
<dbReference type="SUPFAM" id="SSF88946">
    <property type="entry name" value="Sigma2 domain of RNA polymerase sigma factors"/>
    <property type="match status" value="1"/>
</dbReference>
<dbReference type="InterPro" id="IPR007627">
    <property type="entry name" value="RNA_pol_sigma70_r2"/>
</dbReference>
<reference evidence="7" key="3">
    <citation type="submission" date="2022-11" db="EMBL/GenBank/DDBJ databases">
        <title>Genomic repertoires linked with pathogenic potency of arthritogenic Prevotella copri isolated from the gut of rheumatoid arthritis patients.</title>
        <authorList>
            <person name="Nii T."/>
            <person name="Maeda Y."/>
            <person name="Motooka D."/>
            <person name="Naito M."/>
            <person name="Matsumoto Y."/>
            <person name="Ogawa T."/>
            <person name="Oguro-Igashira E."/>
            <person name="Kishikawa T."/>
            <person name="Yamashita M."/>
            <person name="Koizumi S."/>
            <person name="Kurakawa T."/>
            <person name="Okumura R."/>
            <person name="Kayama H."/>
            <person name="Murakami M."/>
            <person name="Sakaguchi T."/>
            <person name="Das B."/>
            <person name="Nakamura S."/>
            <person name="Okada Y."/>
            <person name="Kumanogoh A."/>
            <person name="Takeda K."/>
        </authorList>
    </citation>
    <scope>NUCLEOTIDE SEQUENCE</scope>
    <source>
        <strain evidence="7">H105_2-2</strain>
        <strain evidence="8">RA-N001-16</strain>
    </source>
</reference>
<feature type="domain" description="RNA polymerase sigma factor 70 region 4 type 2" evidence="6">
    <location>
        <begin position="114"/>
        <end position="166"/>
    </location>
</feature>